<keyword evidence="1" id="KW-0812">Transmembrane</keyword>
<dbReference type="Proteomes" id="UP000233414">
    <property type="component" value="Unassembled WGS sequence"/>
</dbReference>
<evidence type="ECO:0000256" key="1">
    <source>
        <dbReference type="SAM" id="Phobius"/>
    </source>
</evidence>
<dbReference type="Gene3D" id="2.60.40.10">
    <property type="entry name" value="Immunoglobulins"/>
    <property type="match status" value="1"/>
</dbReference>
<sequence>MSKFKITTKNFKIFNLFTITIFILVSVFFISNQAQADGHNVHGHAWSENIGWISFNCDDHGTCGTIDYGVDIDTDTGKFSGWAWSENIGWINFNNSTHSLINYPKVEGYLEQEATLNTSKTCDKKDRIVNGWAQVENTKAWIKMSGTNYQVQRDGQTENLTGWAWSEDFGWISFKGSNYKVSTFISDYEPGAENPSTSEFKENCIWNGFRPQIKLYWDFVPCKNDDSQTGYQIQIADNIDFNNPIIDITKTDANGFYFVEGNENKLEYGITTEKSYYWQVKVQSNNKTWSKYLYGGEFKTPKHPYPEAVEFECSKDNTNYVPCKTLKVNAGDTISFKISDKSFMKDNYYLETCGGLLPLMPEGDLKDICKDLYIEKRVWEFGSKCKKPEDCNINDETCNKNEICEKTITINNKEEMKGKEVISRKYDKIENLSENLSLNITDNNKYSCDVKTKFERNKVNFPLPIWKEVIPKN</sequence>
<evidence type="ECO:0008006" key="4">
    <source>
        <dbReference type="Google" id="ProtNLM"/>
    </source>
</evidence>
<organism evidence="2 3">
    <name type="scientific">Candidatus Kuenenbacteria bacterium HGW-Kuenenbacteria-1</name>
    <dbReference type="NCBI Taxonomy" id="2013812"/>
    <lineage>
        <taxon>Bacteria</taxon>
        <taxon>Candidatus Kueneniibacteriota</taxon>
    </lineage>
</organism>
<gene>
    <name evidence="2" type="ORF">CVV26_01605</name>
</gene>
<evidence type="ECO:0000313" key="2">
    <source>
        <dbReference type="EMBL" id="PKL72444.1"/>
    </source>
</evidence>
<dbReference type="EMBL" id="PGYQ01000005">
    <property type="protein sequence ID" value="PKL72444.1"/>
    <property type="molecule type" value="Genomic_DNA"/>
</dbReference>
<evidence type="ECO:0000313" key="3">
    <source>
        <dbReference type="Proteomes" id="UP000233414"/>
    </source>
</evidence>
<feature type="transmembrane region" description="Helical" evidence="1">
    <location>
        <begin position="12"/>
        <end position="30"/>
    </location>
</feature>
<keyword evidence="1" id="KW-0472">Membrane</keyword>
<dbReference type="AlphaFoldDB" id="A0A2N1UNT5"/>
<proteinExistence type="predicted"/>
<name>A0A2N1UNT5_9BACT</name>
<dbReference type="InterPro" id="IPR013783">
    <property type="entry name" value="Ig-like_fold"/>
</dbReference>
<reference evidence="2 3" key="1">
    <citation type="journal article" date="2017" name="ISME J.">
        <title>Potential for microbial H2 and metal transformations associated with novel bacteria and archaea in deep terrestrial subsurface sediments.</title>
        <authorList>
            <person name="Hernsdorf A.W."/>
            <person name="Amano Y."/>
            <person name="Miyakawa K."/>
            <person name="Ise K."/>
            <person name="Suzuki Y."/>
            <person name="Anantharaman K."/>
            <person name="Probst A."/>
            <person name="Burstein D."/>
            <person name="Thomas B.C."/>
            <person name="Banfield J.F."/>
        </authorList>
    </citation>
    <scope>NUCLEOTIDE SEQUENCE [LARGE SCALE GENOMIC DNA]</scope>
    <source>
        <strain evidence="2">HGW-Kuenenbacteria-1</strain>
    </source>
</reference>
<keyword evidence="1" id="KW-1133">Transmembrane helix</keyword>
<comment type="caution">
    <text evidence="2">The sequence shown here is derived from an EMBL/GenBank/DDBJ whole genome shotgun (WGS) entry which is preliminary data.</text>
</comment>
<accession>A0A2N1UNT5</accession>
<protein>
    <recommendedName>
        <fullName evidence="4">Ig-like domain-containing protein</fullName>
    </recommendedName>
</protein>